<feature type="binding site" evidence="13">
    <location>
        <position position="635"/>
    </location>
    <ligand>
        <name>substrate</name>
    </ligand>
</feature>
<evidence type="ECO:0000256" key="11">
    <source>
        <dbReference type="ARBA" id="ARBA00056661"/>
    </source>
</evidence>
<keyword evidence="9" id="KW-0413">Isomerase</keyword>
<feature type="domain" description="SMP-30/Gluconolactonase/LRE-like region" evidence="16">
    <location>
        <begin position="535"/>
        <end position="798"/>
    </location>
</feature>
<dbReference type="InterPro" id="IPR011042">
    <property type="entry name" value="6-blade_b-propeller_TolB-like"/>
</dbReference>
<evidence type="ECO:0000256" key="10">
    <source>
        <dbReference type="ARBA" id="ARBA00052432"/>
    </source>
</evidence>
<dbReference type="EC" id="5.3.1.1" evidence="5"/>
<dbReference type="Gene3D" id="2.120.10.30">
    <property type="entry name" value="TolB, C-terminal domain"/>
    <property type="match status" value="1"/>
</dbReference>
<dbReference type="InterPro" id="IPR057490">
    <property type="entry name" value="DPC4_N"/>
</dbReference>
<feature type="chain" id="PRO_5044862855" description="triose-phosphate isomerase" evidence="15">
    <location>
        <begin position="20"/>
        <end position="830"/>
    </location>
</feature>
<evidence type="ECO:0000256" key="7">
    <source>
        <dbReference type="ARBA" id="ARBA00022490"/>
    </source>
</evidence>
<evidence type="ECO:0000256" key="8">
    <source>
        <dbReference type="ARBA" id="ARBA00023152"/>
    </source>
</evidence>
<dbReference type="HAMAP" id="MF_00147_B">
    <property type="entry name" value="TIM_B"/>
    <property type="match status" value="1"/>
</dbReference>
<proteinExistence type="inferred from homology"/>
<feature type="compositionally biased region" description="Polar residues" evidence="14">
    <location>
        <begin position="22"/>
        <end position="31"/>
    </location>
</feature>
<evidence type="ECO:0000313" key="18">
    <source>
        <dbReference type="Proteomes" id="UP001530400"/>
    </source>
</evidence>
<evidence type="ECO:0000256" key="9">
    <source>
        <dbReference type="ARBA" id="ARBA00023235"/>
    </source>
</evidence>
<sequence length="830" mass="88618">MKIATTLTAAATLLAPTLAFTSPKQASNPLTPSKAFTLPQENGAWAPHSSHPDTRHTILPQELGVWSTSPPAGYVPPPTSHIDTRKKILEQESKGVWPTSPPPGWVCPKPEGCCAEDIREAWESYAPYSHDGRVGALGFVGCPGGGDWCYASSGAATTRSGGAPPSVSSKAQSVAAALAGLGSGMPQRSRDNSGAKKSYGIGSWKNTGTFNEVSSADSFDSLGESSWAINSNSQAPTSIKPRRPIVAGNWKLNPSTRAEAITLLKLLAANFLNNRNTNQSADTPETVIFPPLPYLSDAVEILEGTGIQVGAQDVGPNEKGAFTGEVAPSMLVSAGCSYVLLGHSERRTLFGETDEEINAKLHKSLEQPSLKVILCVGETLQEYENGLLESVVDSQIRKGLDGVDPAVLMNDRVIIAYEPVWAIGTGLVATPAQAQHAHVAIRNSLANMYDTEVAGSVRIQYGGSVTADSTEELMGENDVDGALVGGASLNADSFTRIYDGATTANARKKGNSFSDNHFQPLELTASLALATTNALGESPVWSDRDQCLYWVSATEGEVWRWDLHSQPHRRLINSAVGCVGLLQSSAPGSLIIAAESAILTTTMITPGGDPNSPIPDFASGPSFLCDRPEHMSTTRPNDGRVDRFGNFVVGMYNQYHRVGATAGENNAGLFRLNSQSLHWEEILDYRFRVSNCICFSSDGRTMYFGDTPTRTVYAFDYSPNGPLTNRRMVWTMPSNMPGGPDGAQVDANGKLWVAVTGAGRVVQLNPSTGNIEMTVHVDANPTSLTFGGQNLDELFITTRAPNGGGLYRVKMPYGIRGVPEPEFLLNVSRQ</sequence>
<gene>
    <name evidence="17" type="ORF">ACHAWO_009795</name>
</gene>
<comment type="subunit">
    <text evidence="4">Homodimer.</text>
</comment>
<feature type="binding site" evidence="13">
    <location>
        <position position="691"/>
    </location>
    <ligand>
        <name>a divalent metal cation</name>
        <dbReference type="ChEBI" id="CHEBI:60240"/>
    </ligand>
</feature>
<comment type="catalytic activity">
    <reaction evidence="10">
        <text>D-glyceraldehyde 3-phosphate = dihydroxyacetone phosphate</text>
        <dbReference type="Rhea" id="RHEA:18585"/>
        <dbReference type="ChEBI" id="CHEBI:57642"/>
        <dbReference type="ChEBI" id="CHEBI:59776"/>
        <dbReference type="EC" id="5.3.1.1"/>
    </reaction>
    <physiologicalReaction direction="left-to-right" evidence="10">
        <dbReference type="Rhea" id="RHEA:18586"/>
    </physiologicalReaction>
</comment>
<dbReference type="AlphaFoldDB" id="A0ABD3QL04"/>
<comment type="cofactor">
    <cofactor evidence="13">
        <name>Zn(2+)</name>
        <dbReference type="ChEBI" id="CHEBI:29105"/>
    </cofactor>
    <text evidence="13">Binds 1 divalent metal cation per subunit.</text>
</comment>
<dbReference type="Pfam" id="PF00121">
    <property type="entry name" value="TIM"/>
    <property type="match status" value="1"/>
</dbReference>
<dbReference type="PANTHER" id="PTHR21139:SF42">
    <property type="entry name" value="TRIOSEPHOSPHATE ISOMERASE"/>
    <property type="match status" value="1"/>
</dbReference>
<dbReference type="SUPFAM" id="SSF51351">
    <property type="entry name" value="Triosephosphate isomerase (TIM)"/>
    <property type="match status" value="1"/>
</dbReference>
<dbReference type="FunFam" id="3.20.20.70:FF:000016">
    <property type="entry name" value="Triosephosphate isomerase"/>
    <property type="match status" value="1"/>
</dbReference>
<evidence type="ECO:0000256" key="2">
    <source>
        <dbReference type="ARBA" id="ARBA00004742"/>
    </source>
</evidence>
<dbReference type="SUPFAM" id="SSF63829">
    <property type="entry name" value="Calcium-dependent phosphotriesterase"/>
    <property type="match status" value="1"/>
</dbReference>
<keyword evidence="13" id="KW-0479">Metal-binding</keyword>
<feature type="binding site" evidence="13">
    <location>
        <position position="537"/>
    </location>
    <ligand>
        <name>a divalent metal cation</name>
        <dbReference type="ChEBI" id="CHEBI:60240"/>
    </ligand>
</feature>
<evidence type="ECO:0000256" key="5">
    <source>
        <dbReference type="ARBA" id="ARBA00011940"/>
    </source>
</evidence>
<keyword evidence="6" id="KW-0312">Gluconeogenesis</keyword>
<comment type="caution">
    <text evidence="17">The sequence shown here is derived from an EMBL/GenBank/DDBJ whole genome shotgun (WGS) entry which is preliminary data.</text>
</comment>
<reference evidence="17 18" key="1">
    <citation type="submission" date="2024-10" db="EMBL/GenBank/DDBJ databases">
        <title>Updated reference genomes for cyclostephanoid diatoms.</title>
        <authorList>
            <person name="Roberts W.R."/>
            <person name="Alverson A.J."/>
        </authorList>
    </citation>
    <scope>NUCLEOTIDE SEQUENCE [LARGE SCALE GENOMIC DNA]</scope>
    <source>
        <strain evidence="17 18">AJA010-31</strain>
    </source>
</reference>
<dbReference type="PROSITE" id="PS51440">
    <property type="entry name" value="TIM_2"/>
    <property type="match status" value="1"/>
</dbReference>
<dbReference type="InterPro" id="IPR035990">
    <property type="entry name" value="TIM_sf"/>
</dbReference>
<evidence type="ECO:0000256" key="3">
    <source>
        <dbReference type="ARBA" id="ARBA00007422"/>
    </source>
</evidence>
<dbReference type="Pfam" id="PF25197">
    <property type="entry name" value="DPC4_N"/>
    <property type="match status" value="1"/>
</dbReference>
<keyword evidence="8" id="KW-0324">Glycolysis</keyword>
<dbReference type="Proteomes" id="UP001530400">
    <property type="component" value="Unassembled WGS sequence"/>
</dbReference>
<evidence type="ECO:0000256" key="4">
    <source>
        <dbReference type="ARBA" id="ARBA00011738"/>
    </source>
</evidence>
<dbReference type="Gene3D" id="3.20.20.70">
    <property type="entry name" value="Aldolase class I"/>
    <property type="match status" value="1"/>
</dbReference>
<evidence type="ECO:0000313" key="17">
    <source>
        <dbReference type="EMBL" id="KAL3800551.1"/>
    </source>
</evidence>
<dbReference type="InterPro" id="IPR013785">
    <property type="entry name" value="Aldolase_TIM"/>
</dbReference>
<dbReference type="EMBL" id="JALLPJ020000156">
    <property type="protein sequence ID" value="KAL3800551.1"/>
    <property type="molecule type" value="Genomic_DNA"/>
</dbReference>
<keyword evidence="18" id="KW-1185">Reference proteome</keyword>
<comment type="pathway">
    <text evidence="2">Carbohydrate biosynthesis; gluconeogenesis.</text>
</comment>
<evidence type="ECO:0000256" key="15">
    <source>
        <dbReference type="SAM" id="SignalP"/>
    </source>
</evidence>
<evidence type="ECO:0000256" key="6">
    <source>
        <dbReference type="ARBA" id="ARBA00022432"/>
    </source>
</evidence>
<evidence type="ECO:0000256" key="12">
    <source>
        <dbReference type="PIRSR" id="PIRSR605511-1"/>
    </source>
</evidence>
<protein>
    <recommendedName>
        <fullName evidence="5">triose-phosphate isomerase</fullName>
        <ecNumber evidence="5">5.3.1.1</ecNumber>
    </recommendedName>
</protein>
<evidence type="ECO:0000256" key="1">
    <source>
        <dbReference type="ARBA" id="ARBA00004680"/>
    </source>
</evidence>
<evidence type="ECO:0000256" key="14">
    <source>
        <dbReference type="SAM" id="MobiDB-lite"/>
    </source>
</evidence>
<dbReference type="PANTHER" id="PTHR21139">
    <property type="entry name" value="TRIOSEPHOSPHATE ISOMERASE"/>
    <property type="match status" value="1"/>
</dbReference>
<keyword evidence="13" id="KW-0862">Zinc</keyword>
<organism evidence="17 18">
    <name type="scientific">Cyclotella atomus</name>
    <dbReference type="NCBI Taxonomy" id="382360"/>
    <lineage>
        <taxon>Eukaryota</taxon>
        <taxon>Sar</taxon>
        <taxon>Stramenopiles</taxon>
        <taxon>Ochrophyta</taxon>
        <taxon>Bacillariophyta</taxon>
        <taxon>Coscinodiscophyceae</taxon>
        <taxon>Thalassiosirophycidae</taxon>
        <taxon>Stephanodiscales</taxon>
        <taxon>Stephanodiscaceae</taxon>
        <taxon>Cyclotella</taxon>
    </lineage>
</organism>
<dbReference type="InterPro" id="IPR000652">
    <property type="entry name" value="Triosephosphate_isomerase"/>
</dbReference>
<name>A0ABD3QL04_9STRA</name>
<keyword evidence="15" id="KW-0732">Signal</keyword>
<dbReference type="CDD" id="cd00311">
    <property type="entry name" value="TIM"/>
    <property type="match status" value="1"/>
</dbReference>
<feature type="region of interest" description="Disordered" evidence="14">
    <location>
        <begin position="22"/>
        <end position="56"/>
    </location>
</feature>
<feature type="binding site" evidence="13">
    <location>
        <position position="741"/>
    </location>
    <ligand>
        <name>a divalent metal cation</name>
        <dbReference type="ChEBI" id="CHEBI:60240"/>
    </ligand>
</feature>
<dbReference type="InterPro" id="IPR020861">
    <property type="entry name" value="Triosephosphate_isomerase_AS"/>
</dbReference>
<feature type="signal peptide" evidence="15">
    <location>
        <begin position="1"/>
        <end position="19"/>
    </location>
</feature>
<dbReference type="GO" id="GO:0004807">
    <property type="term" value="F:triose-phosphate isomerase activity"/>
    <property type="evidence" value="ECO:0007669"/>
    <property type="project" value="UniProtKB-EC"/>
</dbReference>
<accession>A0ABD3QL04</accession>
<feature type="active site" description="Proton donor/acceptor" evidence="12">
    <location>
        <position position="741"/>
    </location>
</feature>
<dbReference type="InterPro" id="IPR013658">
    <property type="entry name" value="SGL"/>
</dbReference>
<evidence type="ECO:0000256" key="13">
    <source>
        <dbReference type="PIRSR" id="PIRSR605511-2"/>
    </source>
</evidence>
<dbReference type="PRINTS" id="PR01790">
    <property type="entry name" value="SMP30FAMILY"/>
</dbReference>
<dbReference type="GO" id="GO:0006096">
    <property type="term" value="P:glycolytic process"/>
    <property type="evidence" value="ECO:0007669"/>
    <property type="project" value="UniProtKB-KW"/>
</dbReference>
<comment type="pathway">
    <text evidence="1">Carbohydrate degradation; glycolysis; D-glyceraldehyde 3-phosphate from glycerone phosphate: step 1/1.</text>
</comment>
<comment type="function">
    <text evidence="11">Catalyzes the interconversion of glyceraldehyde 3-phosphate and dihydroxyacetone phosphate in the glycolytic and gluconeogenic pathways.</text>
</comment>
<dbReference type="InterPro" id="IPR022896">
    <property type="entry name" value="TrioseP_Isoase_bac/euk"/>
</dbReference>
<keyword evidence="7" id="KW-0963">Cytoplasm</keyword>
<feature type="binding site" evidence="13">
    <location>
        <position position="637"/>
    </location>
    <ligand>
        <name>substrate</name>
    </ligand>
</feature>
<dbReference type="GO" id="GO:0006094">
    <property type="term" value="P:gluconeogenesis"/>
    <property type="evidence" value="ECO:0007669"/>
    <property type="project" value="UniProtKB-KW"/>
</dbReference>
<comment type="similarity">
    <text evidence="3">Belongs to the triosephosphate isomerase family.</text>
</comment>
<evidence type="ECO:0000259" key="16">
    <source>
        <dbReference type="Pfam" id="PF08450"/>
    </source>
</evidence>
<dbReference type="NCBIfam" id="TIGR00419">
    <property type="entry name" value="tim"/>
    <property type="match status" value="1"/>
</dbReference>
<dbReference type="InterPro" id="IPR005511">
    <property type="entry name" value="SMP-30"/>
</dbReference>
<dbReference type="PROSITE" id="PS00171">
    <property type="entry name" value="TIM_1"/>
    <property type="match status" value="1"/>
</dbReference>
<dbReference type="Pfam" id="PF08450">
    <property type="entry name" value="SGL"/>
    <property type="match status" value="1"/>
</dbReference>